<dbReference type="Pfam" id="PF01544">
    <property type="entry name" value="CorA"/>
    <property type="match status" value="1"/>
</dbReference>
<dbReference type="InterPro" id="IPR045863">
    <property type="entry name" value="CorA_TM1_TM2"/>
</dbReference>
<dbReference type="PANTHER" id="PTHR46494:SF1">
    <property type="entry name" value="CORA FAMILY METAL ION TRANSPORTER (EUROFUNG)"/>
    <property type="match status" value="1"/>
</dbReference>
<dbReference type="Gene3D" id="3.30.460.20">
    <property type="entry name" value="CorA soluble domain-like"/>
    <property type="match status" value="1"/>
</dbReference>
<name>A0ABZ2J7W4_9CHLR</name>
<proteinExistence type="inferred from homology"/>
<evidence type="ECO:0000313" key="9">
    <source>
        <dbReference type="EMBL" id="WWX25652.1"/>
    </source>
</evidence>
<feature type="transmembrane region" description="Helical" evidence="8">
    <location>
        <begin position="267"/>
        <end position="286"/>
    </location>
</feature>
<accession>A0ABZ2J7W4</accession>
<dbReference type="SUPFAM" id="SSF143865">
    <property type="entry name" value="CorA soluble domain-like"/>
    <property type="match status" value="1"/>
</dbReference>
<comment type="subcellular location">
    <subcellularLocation>
        <location evidence="1">Cell membrane</location>
        <topology evidence="1">Multi-pass membrane protein</topology>
    </subcellularLocation>
</comment>
<keyword evidence="6 8" id="KW-1133">Transmembrane helix</keyword>
<keyword evidence="4" id="KW-1003">Cell membrane</keyword>
<sequence length="323" mass="37518">MAVNPIKKISKSNRAKEPTLNIERVTYGTFTWINIENPNELATDYLAENYPFHPLDLDDVLSKRQRPKTDEYKDYLFFVLHFPVYNKEEKVLMPSQVSVFIGQDYLITLHAGNLKPLTKLFRECEIDEESRQEYFAHGPGYLLYRIVDRLVDYCQPIVSKILDNTDDIEDEIFTQPRDNTVREISALRRDIISFRRTIWPMRTVISGLEPKLRKYTDHDMNVYFGDLADHVDKIWDGLDETKEVIEGLSATFDSLSYNNYNSGIRTLTIFATITLPALIVASVYGMNVDLPFQDAEHPFIIVMLITLGFSLLTAYILRRLKII</sequence>
<comment type="similarity">
    <text evidence="2">Belongs to the CorA metal ion transporter (MIT) (TC 1.A.35) family.</text>
</comment>
<evidence type="ECO:0000256" key="2">
    <source>
        <dbReference type="ARBA" id="ARBA00009765"/>
    </source>
</evidence>
<feature type="transmembrane region" description="Helical" evidence="8">
    <location>
        <begin position="298"/>
        <end position="317"/>
    </location>
</feature>
<keyword evidence="10" id="KW-1185">Reference proteome</keyword>
<keyword evidence="3" id="KW-0813">Transport</keyword>
<dbReference type="SUPFAM" id="SSF144083">
    <property type="entry name" value="Magnesium transport protein CorA, transmembrane region"/>
    <property type="match status" value="1"/>
</dbReference>
<protein>
    <submittedName>
        <fullName evidence="9">Magnesium transporter CorA family protein</fullName>
    </submittedName>
</protein>
<gene>
    <name evidence="9" type="ORF">V8247_01385</name>
</gene>
<evidence type="ECO:0000256" key="1">
    <source>
        <dbReference type="ARBA" id="ARBA00004651"/>
    </source>
</evidence>
<dbReference type="PANTHER" id="PTHR46494">
    <property type="entry name" value="CORA FAMILY METAL ION TRANSPORTER (EUROFUNG)"/>
    <property type="match status" value="1"/>
</dbReference>
<keyword evidence="5 8" id="KW-0812">Transmembrane</keyword>
<evidence type="ECO:0000256" key="5">
    <source>
        <dbReference type="ARBA" id="ARBA00022692"/>
    </source>
</evidence>
<evidence type="ECO:0000256" key="7">
    <source>
        <dbReference type="ARBA" id="ARBA00023136"/>
    </source>
</evidence>
<evidence type="ECO:0000256" key="6">
    <source>
        <dbReference type="ARBA" id="ARBA00022989"/>
    </source>
</evidence>
<organism evidence="9 10">
    <name type="scientific">Candidatus Dehalogenimonas loeffleri</name>
    <dbReference type="NCBI Taxonomy" id="3127115"/>
    <lineage>
        <taxon>Bacteria</taxon>
        <taxon>Bacillati</taxon>
        <taxon>Chloroflexota</taxon>
        <taxon>Dehalococcoidia</taxon>
        <taxon>Dehalococcoidales</taxon>
        <taxon>Dehalococcoidaceae</taxon>
        <taxon>Dehalogenimonas</taxon>
    </lineage>
</organism>
<evidence type="ECO:0000256" key="4">
    <source>
        <dbReference type="ARBA" id="ARBA00022475"/>
    </source>
</evidence>
<dbReference type="EMBL" id="CP146612">
    <property type="protein sequence ID" value="WWX25652.1"/>
    <property type="molecule type" value="Genomic_DNA"/>
</dbReference>
<evidence type="ECO:0000256" key="8">
    <source>
        <dbReference type="SAM" id="Phobius"/>
    </source>
</evidence>
<dbReference type="Proteomes" id="UP001375370">
    <property type="component" value="Chromosome"/>
</dbReference>
<dbReference type="InterPro" id="IPR045861">
    <property type="entry name" value="CorA_cytoplasmic_dom"/>
</dbReference>
<dbReference type="RefSeq" id="WP_338738025.1">
    <property type="nucleotide sequence ID" value="NZ_CP146612.1"/>
</dbReference>
<reference evidence="9 10" key="1">
    <citation type="submission" date="2024-03" db="EMBL/GenBank/DDBJ databases">
        <title>A Dehalogenimonas Isolated from Estuarine Sediments Dihaloeliminates Chlorinated Alkanes.</title>
        <authorList>
            <person name="Yang Y."/>
            <person name="Wang H."/>
        </authorList>
    </citation>
    <scope>NUCLEOTIDE SEQUENCE [LARGE SCALE GENOMIC DNA]</scope>
    <source>
        <strain evidence="9 10">W</strain>
    </source>
</reference>
<evidence type="ECO:0000313" key="10">
    <source>
        <dbReference type="Proteomes" id="UP001375370"/>
    </source>
</evidence>
<evidence type="ECO:0000256" key="3">
    <source>
        <dbReference type="ARBA" id="ARBA00022448"/>
    </source>
</evidence>
<dbReference type="Gene3D" id="1.20.58.340">
    <property type="entry name" value="Magnesium transport protein CorA, transmembrane region"/>
    <property type="match status" value="2"/>
</dbReference>
<dbReference type="CDD" id="cd12822">
    <property type="entry name" value="TmCorA-like"/>
    <property type="match status" value="1"/>
</dbReference>
<keyword evidence="7 8" id="KW-0472">Membrane</keyword>
<dbReference type="InterPro" id="IPR002523">
    <property type="entry name" value="MgTranspt_CorA/ZnTranspt_ZntB"/>
</dbReference>